<proteinExistence type="predicted"/>
<accession>A0AAD8HKX8</accession>
<sequence length="120" mass="12905">MNGLASKGNNVNVTNVDAQLFHYNIVLFYENELPVDGKGINHFHDTFKANLKVRSCTLFPMDERPCPVIGTHKGLLAIILKSPPTRRGTTTSACKGRDGGKASSATPLRSLTPLAPLTSA</sequence>
<dbReference type="EMBL" id="JAUIZM010000008">
    <property type="protein sequence ID" value="KAK1368189.1"/>
    <property type="molecule type" value="Genomic_DNA"/>
</dbReference>
<reference evidence="2" key="2">
    <citation type="submission" date="2023-05" db="EMBL/GenBank/DDBJ databases">
        <authorList>
            <person name="Schelkunov M.I."/>
        </authorList>
    </citation>
    <scope>NUCLEOTIDE SEQUENCE</scope>
    <source>
        <strain evidence="2">Hsosn_3</strain>
        <tissue evidence="2">Leaf</tissue>
    </source>
</reference>
<keyword evidence="3" id="KW-1185">Reference proteome</keyword>
<evidence type="ECO:0000256" key="1">
    <source>
        <dbReference type="SAM" id="MobiDB-lite"/>
    </source>
</evidence>
<comment type="caution">
    <text evidence="2">The sequence shown here is derived from an EMBL/GenBank/DDBJ whole genome shotgun (WGS) entry which is preliminary data.</text>
</comment>
<organism evidence="2 3">
    <name type="scientific">Heracleum sosnowskyi</name>
    <dbReference type="NCBI Taxonomy" id="360622"/>
    <lineage>
        <taxon>Eukaryota</taxon>
        <taxon>Viridiplantae</taxon>
        <taxon>Streptophyta</taxon>
        <taxon>Embryophyta</taxon>
        <taxon>Tracheophyta</taxon>
        <taxon>Spermatophyta</taxon>
        <taxon>Magnoliopsida</taxon>
        <taxon>eudicotyledons</taxon>
        <taxon>Gunneridae</taxon>
        <taxon>Pentapetalae</taxon>
        <taxon>asterids</taxon>
        <taxon>campanulids</taxon>
        <taxon>Apiales</taxon>
        <taxon>Apiaceae</taxon>
        <taxon>Apioideae</taxon>
        <taxon>apioid superclade</taxon>
        <taxon>Tordylieae</taxon>
        <taxon>Tordyliinae</taxon>
        <taxon>Heracleum</taxon>
    </lineage>
</organism>
<name>A0AAD8HKX8_9APIA</name>
<gene>
    <name evidence="2" type="ORF">POM88_034281</name>
</gene>
<dbReference type="Proteomes" id="UP001237642">
    <property type="component" value="Unassembled WGS sequence"/>
</dbReference>
<dbReference type="AlphaFoldDB" id="A0AAD8HKX8"/>
<reference evidence="2" key="1">
    <citation type="submission" date="2023-02" db="EMBL/GenBank/DDBJ databases">
        <title>Genome of toxic invasive species Heracleum sosnowskyi carries increased number of genes despite the absence of recent whole-genome duplications.</title>
        <authorList>
            <person name="Schelkunov M."/>
            <person name="Shtratnikova V."/>
            <person name="Makarenko M."/>
            <person name="Klepikova A."/>
            <person name="Omelchenko D."/>
            <person name="Novikova G."/>
            <person name="Obukhova E."/>
            <person name="Bogdanov V."/>
            <person name="Penin A."/>
            <person name="Logacheva M."/>
        </authorList>
    </citation>
    <scope>NUCLEOTIDE SEQUENCE</scope>
    <source>
        <strain evidence="2">Hsosn_3</strain>
        <tissue evidence="2">Leaf</tissue>
    </source>
</reference>
<evidence type="ECO:0000313" key="2">
    <source>
        <dbReference type="EMBL" id="KAK1368189.1"/>
    </source>
</evidence>
<feature type="region of interest" description="Disordered" evidence="1">
    <location>
        <begin position="84"/>
        <end position="120"/>
    </location>
</feature>
<protein>
    <submittedName>
        <fullName evidence="2">Uncharacterized protein</fullName>
    </submittedName>
</protein>
<evidence type="ECO:0000313" key="3">
    <source>
        <dbReference type="Proteomes" id="UP001237642"/>
    </source>
</evidence>